<proteinExistence type="predicted"/>
<evidence type="ECO:0000313" key="2">
    <source>
        <dbReference type="EMBL" id="RYB01486.1"/>
    </source>
</evidence>
<dbReference type="PANTHER" id="PTHR43581:SF2">
    <property type="entry name" value="EXCINUCLEASE ATPASE SUBUNIT"/>
    <property type="match status" value="1"/>
</dbReference>
<dbReference type="GO" id="GO:0016887">
    <property type="term" value="F:ATP hydrolysis activity"/>
    <property type="evidence" value="ECO:0007669"/>
    <property type="project" value="InterPro"/>
</dbReference>
<accession>A0A4Q2R4L7</accession>
<keyword evidence="3" id="KW-1185">Reference proteome</keyword>
<sequence>MSTVYDDLRVIAINGDSVIRVSVSRIPAGTEISFQENDEQPVSQIFDYEFYQQLANVSEDYSYYDEGGRVQVREKKSSLPLQFDVISKISSLPNPIFLGLDRSSLPSQRLVSQRAFRTRRAAVSRRPHATIRTFLDESVSQAEAAATEAVGVAYRERAKLAAKLREDILLTMFSDVSQGAGPIKVPRQNDLRRYEKVRRSIKSAFSVLGITQSKIESSIDPFFGDVIEVASEFIKHGSIEKVIKNKDAKVQQTLYRWFSIQPRLSLISQLETLINHFNNEQRELFAYSVKYTEIMNAFFNDSNKSIGFKEDGSLILRLPSHPDGADIYYLSSGERQLFVLITSLMFNDDKRQAQILIIDEPELSLHLKWQEMFIESLQEANPEVQLIMATHSPAIILDRDEKCVDLS</sequence>
<reference evidence="2 3" key="1">
    <citation type="submission" date="2018-09" db="EMBL/GenBank/DDBJ databases">
        <authorList>
            <person name="Grouzdev D.S."/>
            <person name="Krutkina M.S."/>
        </authorList>
    </citation>
    <scope>NUCLEOTIDE SEQUENCE [LARGE SCALE GENOMIC DNA]</scope>
    <source>
        <strain evidence="2 3">RmlP001</strain>
    </source>
</reference>
<gene>
    <name evidence="2" type="ORF">D3272_25900</name>
</gene>
<dbReference type="SUPFAM" id="SSF52540">
    <property type="entry name" value="P-loop containing nucleoside triphosphate hydrolases"/>
    <property type="match status" value="1"/>
</dbReference>
<dbReference type="PANTHER" id="PTHR43581">
    <property type="entry name" value="ATP/GTP PHOSPHATASE"/>
    <property type="match status" value="1"/>
</dbReference>
<dbReference type="GO" id="GO:0005524">
    <property type="term" value="F:ATP binding"/>
    <property type="evidence" value="ECO:0007669"/>
    <property type="project" value="InterPro"/>
</dbReference>
<comment type="caution">
    <text evidence="2">The sequence shown here is derived from an EMBL/GenBank/DDBJ whole genome shotgun (WGS) entry which is preliminary data.</text>
</comment>
<feature type="domain" description="ATPase AAA-type core" evidence="1">
    <location>
        <begin position="297"/>
        <end position="396"/>
    </location>
</feature>
<dbReference type="InterPro" id="IPR051396">
    <property type="entry name" value="Bact_Antivir_Def_Nuclease"/>
</dbReference>
<dbReference type="InterPro" id="IPR027417">
    <property type="entry name" value="P-loop_NTPase"/>
</dbReference>
<dbReference type="AlphaFoldDB" id="A0A4Q2R4L7"/>
<evidence type="ECO:0000313" key="3">
    <source>
        <dbReference type="Proteomes" id="UP000289411"/>
    </source>
</evidence>
<dbReference type="Pfam" id="PF13304">
    <property type="entry name" value="AAA_21"/>
    <property type="match status" value="1"/>
</dbReference>
<dbReference type="EMBL" id="QYBC01000038">
    <property type="protein sequence ID" value="RYB01486.1"/>
    <property type="molecule type" value="Genomic_DNA"/>
</dbReference>
<dbReference type="Proteomes" id="UP000289411">
    <property type="component" value="Unassembled WGS sequence"/>
</dbReference>
<dbReference type="RefSeq" id="WP_129222139.1">
    <property type="nucleotide sequence ID" value="NZ_QYBC01000038.1"/>
</dbReference>
<organism evidence="2 3">
    <name type="scientific">Lichenibacterium ramalinae</name>
    <dbReference type="NCBI Taxonomy" id="2316527"/>
    <lineage>
        <taxon>Bacteria</taxon>
        <taxon>Pseudomonadati</taxon>
        <taxon>Pseudomonadota</taxon>
        <taxon>Alphaproteobacteria</taxon>
        <taxon>Hyphomicrobiales</taxon>
        <taxon>Lichenihabitantaceae</taxon>
        <taxon>Lichenibacterium</taxon>
    </lineage>
</organism>
<reference evidence="2 3" key="2">
    <citation type="submission" date="2019-02" db="EMBL/GenBank/DDBJ databases">
        <title>'Lichenibacterium ramalinii' gen. nov. sp. nov., 'Lichenibacterium minor' gen. nov. sp. nov.</title>
        <authorList>
            <person name="Pankratov T."/>
        </authorList>
    </citation>
    <scope>NUCLEOTIDE SEQUENCE [LARGE SCALE GENOMIC DNA]</scope>
    <source>
        <strain evidence="2 3">RmlP001</strain>
    </source>
</reference>
<dbReference type="InterPro" id="IPR003959">
    <property type="entry name" value="ATPase_AAA_core"/>
</dbReference>
<dbReference type="Gene3D" id="3.40.50.300">
    <property type="entry name" value="P-loop containing nucleotide triphosphate hydrolases"/>
    <property type="match status" value="1"/>
</dbReference>
<evidence type="ECO:0000259" key="1">
    <source>
        <dbReference type="Pfam" id="PF13304"/>
    </source>
</evidence>
<protein>
    <recommendedName>
        <fullName evidence="1">ATPase AAA-type core domain-containing protein</fullName>
    </recommendedName>
</protein>
<name>A0A4Q2R4L7_9HYPH</name>
<dbReference type="OrthoDB" id="3322489at2"/>